<proteinExistence type="predicted"/>
<dbReference type="AlphaFoldDB" id="A0A9J5WYA8"/>
<comment type="caution">
    <text evidence="1">The sequence shown here is derived from an EMBL/GenBank/DDBJ whole genome shotgun (WGS) entry which is preliminary data.</text>
</comment>
<evidence type="ECO:0000313" key="2">
    <source>
        <dbReference type="Proteomes" id="UP000824120"/>
    </source>
</evidence>
<accession>A0A9J5WYA8</accession>
<reference evidence="1 2" key="1">
    <citation type="submission" date="2020-09" db="EMBL/GenBank/DDBJ databases">
        <title>De no assembly of potato wild relative species, Solanum commersonii.</title>
        <authorList>
            <person name="Cho K."/>
        </authorList>
    </citation>
    <scope>NUCLEOTIDE SEQUENCE [LARGE SCALE GENOMIC DNA]</scope>
    <source>
        <strain evidence="1">LZ3.2</strain>
        <tissue evidence="1">Leaf</tissue>
    </source>
</reference>
<dbReference type="Proteomes" id="UP000824120">
    <property type="component" value="Chromosome 10"/>
</dbReference>
<dbReference type="OrthoDB" id="1210636at2759"/>
<protein>
    <submittedName>
        <fullName evidence="1">Uncharacterized protein</fullName>
    </submittedName>
</protein>
<keyword evidence="2" id="KW-1185">Reference proteome</keyword>
<dbReference type="EMBL" id="JACXVP010000010">
    <property type="protein sequence ID" value="KAG5579950.1"/>
    <property type="molecule type" value="Genomic_DNA"/>
</dbReference>
<organism evidence="1 2">
    <name type="scientific">Solanum commersonii</name>
    <name type="common">Commerson's wild potato</name>
    <name type="synonym">Commerson's nightshade</name>
    <dbReference type="NCBI Taxonomy" id="4109"/>
    <lineage>
        <taxon>Eukaryota</taxon>
        <taxon>Viridiplantae</taxon>
        <taxon>Streptophyta</taxon>
        <taxon>Embryophyta</taxon>
        <taxon>Tracheophyta</taxon>
        <taxon>Spermatophyta</taxon>
        <taxon>Magnoliopsida</taxon>
        <taxon>eudicotyledons</taxon>
        <taxon>Gunneridae</taxon>
        <taxon>Pentapetalae</taxon>
        <taxon>asterids</taxon>
        <taxon>lamiids</taxon>
        <taxon>Solanales</taxon>
        <taxon>Solanaceae</taxon>
        <taxon>Solanoideae</taxon>
        <taxon>Solaneae</taxon>
        <taxon>Solanum</taxon>
    </lineage>
</organism>
<gene>
    <name evidence="1" type="ORF">H5410_050577</name>
</gene>
<evidence type="ECO:0000313" key="1">
    <source>
        <dbReference type="EMBL" id="KAG5579950.1"/>
    </source>
</evidence>
<name>A0A9J5WYA8_SOLCO</name>
<sequence>MGDRKNGEFSVKISYKLLGPQHVITTLWPWQLIWKLKKKVSNGKQVLYVHEGSIVTKPSFYTSSVASDLWSMFITLFGLNWFMHRVSRMVFESWSCWKVYITIRRIWMMIPATIFWNIWNESNRRCFDGISTTYQSLKASCLMLLYSWVYNSPIDSCVTLLNFISLLALN</sequence>